<keyword evidence="4" id="KW-0238">DNA-binding</keyword>
<dbReference type="GO" id="GO:0003700">
    <property type="term" value="F:DNA-binding transcription factor activity"/>
    <property type="evidence" value="ECO:0007669"/>
    <property type="project" value="InterPro"/>
</dbReference>
<name>A0A923I4G9_9FIRM</name>
<evidence type="ECO:0000256" key="1">
    <source>
        <dbReference type="ARBA" id="ARBA00004496"/>
    </source>
</evidence>
<dbReference type="EMBL" id="JACONZ010000001">
    <property type="protein sequence ID" value="MBC5580128.1"/>
    <property type="molecule type" value="Genomic_DNA"/>
</dbReference>
<dbReference type="PANTHER" id="PTHR33238:SF11">
    <property type="entry name" value="TRANSCRIPTIONAL REGULATOR MNTR"/>
    <property type="match status" value="1"/>
</dbReference>
<evidence type="ECO:0000313" key="4">
    <source>
        <dbReference type="EMBL" id="MBC5580128.1"/>
    </source>
</evidence>
<gene>
    <name evidence="4" type="ORF">H8S23_01250</name>
</gene>
<protein>
    <submittedName>
        <fullName evidence="4">Winged helix DNA-binding protein</fullName>
    </submittedName>
</protein>
<dbReference type="SMART" id="SM00529">
    <property type="entry name" value="HTH_DTXR"/>
    <property type="match status" value="1"/>
</dbReference>
<dbReference type="SUPFAM" id="SSF46785">
    <property type="entry name" value="Winged helix' DNA-binding domain"/>
    <property type="match status" value="1"/>
</dbReference>
<dbReference type="AlphaFoldDB" id="A0A923I4G9"/>
<organism evidence="4 5">
    <name type="scientific">Anaerofilum hominis</name>
    <dbReference type="NCBI Taxonomy" id="2763016"/>
    <lineage>
        <taxon>Bacteria</taxon>
        <taxon>Bacillati</taxon>
        <taxon>Bacillota</taxon>
        <taxon>Clostridia</taxon>
        <taxon>Eubacteriales</taxon>
        <taxon>Oscillospiraceae</taxon>
        <taxon>Anaerofilum</taxon>
    </lineage>
</organism>
<comment type="subcellular location">
    <subcellularLocation>
        <location evidence="1">Cytoplasm</location>
    </subcellularLocation>
</comment>
<dbReference type="InterPro" id="IPR036421">
    <property type="entry name" value="Fe_dep_repressor_sf"/>
</dbReference>
<dbReference type="PROSITE" id="PS50944">
    <property type="entry name" value="HTH_DTXR"/>
    <property type="match status" value="1"/>
</dbReference>
<dbReference type="Pfam" id="PF01325">
    <property type="entry name" value="Fe_dep_repress"/>
    <property type="match status" value="1"/>
</dbReference>
<dbReference type="GO" id="GO:0046914">
    <property type="term" value="F:transition metal ion binding"/>
    <property type="evidence" value="ECO:0007669"/>
    <property type="project" value="InterPro"/>
</dbReference>
<dbReference type="GO" id="GO:0003677">
    <property type="term" value="F:DNA binding"/>
    <property type="evidence" value="ECO:0007669"/>
    <property type="project" value="UniProtKB-KW"/>
</dbReference>
<feature type="domain" description="HTH dtxR-type" evidence="3">
    <location>
        <begin position="21"/>
        <end position="82"/>
    </location>
</feature>
<dbReference type="Gene3D" id="1.10.60.10">
    <property type="entry name" value="Iron dependent repressor, metal binding and dimerisation domain"/>
    <property type="match status" value="1"/>
</dbReference>
<evidence type="ECO:0000313" key="5">
    <source>
        <dbReference type="Proteomes" id="UP000659630"/>
    </source>
</evidence>
<dbReference type="SUPFAM" id="SSF47979">
    <property type="entry name" value="Iron-dependent repressor protein, dimerization domain"/>
    <property type="match status" value="1"/>
</dbReference>
<dbReference type="RefSeq" id="WP_186886500.1">
    <property type="nucleotide sequence ID" value="NZ_JACONZ010000001.1"/>
</dbReference>
<dbReference type="Gene3D" id="1.10.10.10">
    <property type="entry name" value="Winged helix-like DNA-binding domain superfamily/Winged helix DNA-binding domain"/>
    <property type="match status" value="1"/>
</dbReference>
<dbReference type="InterPro" id="IPR022687">
    <property type="entry name" value="HTH_DTXR"/>
</dbReference>
<evidence type="ECO:0000256" key="2">
    <source>
        <dbReference type="ARBA" id="ARBA00011738"/>
    </source>
</evidence>
<proteinExistence type="predicted"/>
<reference evidence="4" key="1">
    <citation type="submission" date="2020-08" db="EMBL/GenBank/DDBJ databases">
        <title>Genome public.</title>
        <authorList>
            <person name="Liu C."/>
            <person name="Sun Q."/>
        </authorList>
    </citation>
    <scope>NUCLEOTIDE SEQUENCE</scope>
    <source>
        <strain evidence="4">BX8</strain>
    </source>
</reference>
<dbReference type="GO" id="GO:0005737">
    <property type="term" value="C:cytoplasm"/>
    <property type="evidence" value="ECO:0007669"/>
    <property type="project" value="UniProtKB-SubCell"/>
</dbReference>
<comment type="caution">
    <text evidence="4">The sequence shown here is derived from an EMBL/GenBank/DDBJ whole genome shotgun (WGS) entry which is preliminary data.</text>
</comment>
<comment type="subunit">
    <text evidence="2">Homodimer.</text>
</comment>
<dbReference type="InterPro" id="IPR050536">
    <property type="entry name" value="DtxR_MntR_Metal-Reg"/>
</dbReference>
<dbReference type="InterPro" id="IPR036390">
    <property type="entry name" value="WH_DNA-bd_sf"/>
</dbReference>
<dbReference type="InterPro" id="IPR036388">
    <property type="entry name" value="WH-like_DNA-bd_sf"/>
</dbReference>
<dbReference type="Proteomes" id="UP000659630">
    <property type="component" value="Unassembled WGS sequence"/>
</dbReference>
<sequence>MDGPSHFHTQKGYELAGGSPLTAAMEDYLEMLCRLCGTEGFTRVHLLAERLNVQPSSASKMVDGLKREGLVKAEKYGLLRLTPRGEEVGRYLLYRHGVLHRALCLLNHTESELEQTERIEHFIDRRTVENLARLLERYDLPPR</sequence>
<evidence type="ECO:0000259" key="3">
    <source>
        <dbReference type="PROSITE" id="PS50944"/>
    </source>
</evidence>
<keyword evidence="5" id="KW-1185">Reference proteome</keyword>
<dbReference type="PANTHER" id="PTHR33238">
    <property type="entry name" value="IRON (METAL) DEPENDENT REPRESSOR, DTXR FAMILY"/>
    <property type="match status" value="1"/>
</dbReference>
<dbReference type="GO" id="GO:0046983">
    <property type="term" value="F:protein dimerization activity"/>
    <property type="evidence" value="ECO:0007669"/>
    <property type="project" value="InterPro"/>
</dbReference>
<dbReference type="InterPro" id="IPR022689">
    <property type="entry name" value="Iron_dep_repressor"/>
</dbReference>
<accession>A0A923I4G9</accession>